<organism evidence="1">
    <name type="scientific">viral metagenome</name>
    <dbReference type="NCBI Taxonomy" id="1070528"/>
    <lineage>
        <taxon>unclassified sequences</taxon>
        <taxon>metagenomes</taxon>
        <taxon>organismal metagenomes</taxon>
    </lineage>
</organism>
<proteinExistence type="predicted"/>
<sequence>MEPITGLSGEYIFSYIDGQEKQVYAFDVRSFTSLLEQEIPQNPYTRRHFSEAVLKKGMSFIRWCRKKGIDTRWAPIDAVTPEQRFQIKVTDLFQKIDELNYYTNPDWFIKLTADKLRCFYVELYDIWYHRAELSSGMRSTICPPPAKPFRYTIQDVVAMKNIDTLRKLTIDTTRMLISAATDKPDRTLGAMYVVTALTLVSRPCAEMYPWLFESATPGIYARYRTLTEGGLPPATVTTLNLINTILAGQAE</sequence>
<protein>
    <submittedName>
        <fullName evidence="1">Uncharacterized protein</fullName>
    </submittedName>
</protein>
<accession>A0A6C0KVA6</accession>
<dbReference type="EMBL" id="MN740993">
    <property type="protein sequence ID" value="QHU21922.1"/>
    <property type="molecule type" value="Genomic_DNA"/>
</dbReference>
<evidence type="ECO:0000313" key="1">
    <source>
        <dbReference type="EMBL" id="QHU21922.1"/>
    </source>
</evidence>
<dbReference type="AlphaFoldDB" id="A0A6C0KVA6"/>
<name>A0A6C0KVA6_9ZZZZ</name>
<reference evidence="1" key="1">
    <citation type="journal article" date="2020" name="Nature">
        <title>Giant virus diversity and host interactions through global metagenomics.</title>
        <authorList>
            <person name="Schulz F."/>
            <person name="Roux S."/>
            <person name="Paez-Espino D."/>
            <person name="Jungbluth S."/>
            <person name="Walsh D.A."/>
            <person name="Denef V.J."/>
            <person name="McMahon K.D."/>
            <person name="Konstantinidis K.T."/>
            <person name="Eloe-Fadrosh E.A."/>
            <person name="Kyrpides N.C."/>
            <person name="Woyke T."/>
        </authorList>
    </citation>
    <scope>NUCLEOTIDE SEQUENCE</scope>
    <source>
        <strain evidence="1">GVMAG-S-3300013286-35</strain>
    </source>
</reference>